<dbReference type="SUPFAM" id="SSF81901">
    <property type="entry name" value="HCP-like"/>
    <property type="match status" value="1"/>
</dbReference>
<dbReference type="OrthoDB" id="5365194at2"/>
<dbReference type="KEGG" id="cari:FNU76_19985"/>
<dbReference type="InterPro" id="IPR011990">
    <property type="entry name" value="TPR-like_helical_dom_sf"/>
</dbReference>
<sequence>MQGKVPRTRDVRSHAPHAGETTEIHTRISCIEDQPCKEPVYQAIVGAPAPCTHLEKLNAMLSLSTAHKHLLASLLLLSALCSHAATLEDGLAAYKAKDYQVAAPIFQALADQGNADAQNNLGLIYWKGLGTTKDNQRARELFEKAAEQNHVNAHVNLGVIYALGDGVPEDAQLAYTWIRKAADRGDAFAQYFIGLAYLNGEGVGADPRQALIWLRKSAEQGFDKALLTLGLVYSDDKHLKGPKRLIVPYALFILAAPHQDAAKKAMTTLAQTMTAAHIKSAEALAREMQAPRNLLKALDSYLSSRRQGSQTVSNTPTTSRP</sequence>
<keyword evidence="2" id="KW-1185">Reference proteome</keyword>
<dbReference type="PANTHER" id="PTHR45011">
    <property type="entry name" value="DAP3-BINDING CELL DEATH ENHANCER 1"/>
    <property type="match status" value="1"/>
</dbReference>
<organism evidence="1 2">
    <name type="scientific">Chitinimonas arctica</name>
    <dbReference type="NCBI Taxonomy" id="2594795"/>
    <lineage>
        <taxon>Bacteria</taxon>
        <taxon>Pseudomonadati</taxon>
        <taxon>Pseudomonadota</taxon>
        <taxon>Betaproteobacteria</taxon>
        <taxon>Neisseriales</taxon>
        <taxon>Chitinibacteraceae</taxon>
        <taxon>Chitinimonas</taxon>
    </lineage>
</organism>
<name>A0A516SJZ2_9NEIS</name>
<gene>
    <name evidence="1" type="ORF">FNU76_19985</name>
</gene>
<dbReference type="Pfam" id="PF08238">
    <property type="entry name" value="Sel1"/>
    <property type="match status" value="3"/>
</dbReference>
<protein>
    <submittedName>
        <fullName evidence="1">Sel1 repeat family protein</fullName>
    </submittedName>
</protein>
<dbReference type="Proteomes" id="UP000317550">
    <property type="component" value="Chromosome"/>
</dbReference>
<dbReference type="Gene3D" id="1.25.40.10">
    <property type="entry name" value="Tetratricopeptide repeat domain"/>
    <property type="match status" value="1"/>
</dbReference>
<dbReference type="PANTHER" id="PTHR45011:SF1">
    <property type="entry name" value="DAP3-BINDING CELL DEATH ENHANCER 1"/>
    <property type="match status" value="1"/>
</dbReference>
<evidence type="ECO:0000313" key="2">
    <source>
        <dbReference type="Proteomes" id="UP000317550"/>
    </source>
</evidence>
<dbReference type="EMBL" id="CP041730">
    <property type="protein sequence ID" value="QDQ28453.1"/>
    <property type="molecule type" value="Genomic_DNA"/>
</dbReference>
<reference evidence="2" key="1">
    <citation type="submission" date="2019-07" db="EMBL/GenBank/DDBJ databases">
        <title>Chitinimonas sp. nov., isolated from Ny-Alesund, arctica soil.</title>
        <authorList>
            <person name="Xu Q."/>
            <person name="Peng F."/>
        </authorList>
    </citation>
    <scope>NUCLEOTIDE SEQUENCE [LARGE SCALE GENOMIC DNA]</scope>
    <source>
        <strain evidence="2">R3-44</strain>
    </source>
</reference>
<dbReference type="SMART" id="SM00671">
    <property type="entry name" value="SEL1"/>
    <property type="match status" value="4"/>
</dbReference>
<dbReference type="InterPro" id="IPR006597">
    <property type="entry name" value="Sel1-like"/>
</dbReference>
<evidence type="ECO:0000313" key="1">
    <source>
        <dbReference type="EMBL" id="QDQ28453.1"/>
    </source>
</evidence>
<dbReference type="AlphaFoldDB" id="A0A516SJZ2"/>
<accession>A0A516SJZ2</accession>
<dbReference type="InterPro" id="IPR052748">
    <property type="entry name" value="ISR_Activator"/>
</dbReference>
<proteinExistence type="predicted"/>